<dbReference type="GeneID" id="63801830"/>
<dbReference type="InterPro" id="IPR034291">
    <property type="entry name" value="TMP_synthase"/>
</dbReference>
<comment type="catalytic activity">
    <reaction evidence="14">
        <text>2-(2-carboxy-4-methylthiazol-5-yl)ethyl phosphate + 4-amino-2-methyl-5-(diphosphooxymethyl)pyrimidine + 2 H(+) = thiamine phosphate + CO2 + diphosphate</text>
        <dbReference type="Rhea" id="RHEA:47848"/>
        <dbReference type="ChEBI" id="CHEBI:15378"/>
        <dbReference type="ChEBI" id="CHEBI:16526"/>
        <dbReference type="ChEBI" id="CHEBI:33019"/>
        <dbReference type="ChEBI" id="CHEBI:37575"/>
        <dbReference type="ChEBI" id="CHEBI:57841"/>
        <dbReference type="ChEBI" id="CHEBI:62890"/>
        <dbReference type="EC" id="2.5.1.3"/>
    </reaction>
</comment>
<dbReference type="GO" id="GO:0004417">
    <property type="term" value="F:hydroxyethylthiazole kinase activity"/>
    <property type="evidence" value="ECO:0007669"/>
    <property type="project" value="UniProtKB-EC"/>
</dbReference>
<dbReference type="CDD" id="cd00564">
    <property type="entry name" value="TMP_TenI"/>
    <property type="match status" value="1"/>
</dbReference>
<keyword evidence="8" id="KW-0547">Nucleotide-binding</keyword>
<keyword evidence="9" id="KW-0418">Kinase</keyword>
<evidence type="ECO:0000256" key="2">
    <source>
        <dbReference type="ARBA" id="ARBA00001946"/>
    </source>
</evidence>
<gene>
    <name evidence="19" type="ORF">DL89DRAFT_25253</name>
</gene>
<dbReference type="Pfam" id="PF02581">
    <property type="entry name" value="TMP-TENI"/>
    <property type="match status" value="1"/>
</dbReference>
<evidence type="ECO:0000256" key="8">
    <source>
        <dbReference type="ARBA" id="ARBA00022741"/>
    </source>
</evidence>
<dbReference type="GO" id="GO:0005737">
    <property type="term" value="C:cytoplasm"/>
    <property type="evidence" value="ECO:0007669"/>
    <property type="project" value="TreeGrafter"/>
</dbReference>
<dbReference type="SUPFAM" id="SSF53613">
    <property type="entry name" value="Ribokinase-like"/>
    <property type="match status" value="1"/>
</dbReference>
<sequence>MKLDFDLTLYLVTDSGMVPAGSTLSQIVDEAIQGGVTIVQLREKHADTSDFLAQAKLVQQVTKRHKVPLLINDRIDIALAIDADGVHIGQDDMPLHEARRLLGDDKIIGVSVQTREHAEQAVLGGADYLGIGACFDTQTKELKQGSQGPAGIRDVWEHAVEVSGPRPVRAVTIGGVNSYNAVHVLICTRTTRGNLPLDGLAVVSAIVAAESPRNAAAILRRQIAFAFESAWIARTPAARDSIRSAIGDAFEAARQNTPLVQHITNPVVINDCANACLALGGSPMMATDASEQADLAPVVSSLVINIGTLNAWQVDGMRAAMKQANLRNTPVILDPVAAGATKYRSQIVSEFLKEFGVHVIKGNAGEIAALVGSDEMHVRGVDAVGCGFKDPAGIVRALSLKERCVVVMTGPVDYISDGSSTFAVKNGHKLQGTITGSGCMTGTAVGTYVYAVAHTDPLVGAITGMVAINLAGEHAAQRPDVKGPGTFRAAFIDEMYNLTKEQLLAEMRIEQLH</sequence>
<keyword evidence="20" id="KW-1185">Reference proteome</keyword>
<evidence type="ECO:0000256" key="6">
    <source>
        <dbReference type="ARBA" id="ARBA00022679"/>
    </source>
</evidence>
<comment type="pathway">
    <text evidence="4">Cofactor biosynthesis; thiamine diphosphate biosynthesis; 4-methyl-5-(2-phosphoethyl)-thiazole from 5-(2-hydroxyethyl)-4-methylthiazole: step 1/1.</text>
</comment>
<dbReference type="GO" id="GO:0000287">
    <property type="term" value="F:magnesium ion binding"/>
    <property type="evidence" value="ECO:0007669"/>
    <property type="project" value="InterPro"/>
</dbReference>
<dbReference type="GO" id="GO:0004789">
    <property type="term" value="F:thiamine-phosphate diphosphorylase activity"/>
    <property type="evidence" value="ECO:0007669"/>
    <property type="project" value="UniProtKB-EC"/>
</dbReference>
<evidence type="ECO:0000256" key="9">
    <source>
        <dbReference type="ARBA" id="ARBA00022777"/>
    </source>
</evidence>
<organism evidence="19 20">
    <name type="scientific">Linderina pennispora</name>
    <dbReference type="NCBI Taxonomy" id="61395"/>
    <lineage>
        <taxon>Eukaryota</taxon>
        <taxon>Fungi</taxon>
        <taxon>Fungi incertae sedis</taxon>
        <taxon>Zoopagomycota</taxon>
        <taxon>Kickxellomycotina</taxon>
        <taxon>Kickxellomycetes</taxon>
        <taxon>Kickxellales</taxon>
        <taxon>Kickxellaceae</taxon>
        <taxon>Linderina</taxon>
    </lineage>
</organism>
<evidence type="ECO:0000256" key="10">
    <source>
        <dbReference type="ARBA" id="ARBA00022840"/>
    </source>
</evidence>
<evidence type="ECO:0000256" key="13">
    <source>
        <dbReference type="ARBA" id="ARBA00047334"/>
    </source>
</evidence>
<dbReference type="Pfam" id="PF02110">
    <property type="entry name" value="HK"/>
    <property type="match status" value="1"/>
</dbReference>
<keyword evidence="7" id="KW-0479">Metal-binding</keyword>
<dbReference type="Gene3D" id="3.20.20.70">
    <property type="entry name" value="Aldolase class I"/>
    <property type="match status" value="1"/>
</dbReference>
<evidence type="ECO:0000256" key="1">
    <source>
        <dbReference type="ARBA" id="ARBA00001771"/>
    </source>
</evidence>
<comment type="function">
    <text evidence="3">Condenses 4-methyl-5-(beta-hydroxyethyl)thiazole monophosphate (THZ-P) and 2-methyl-4-amino-5-hydroxymethyl pyrimidine pyrophosphate (HMP-PP) to form thiamine monophosphate (TMP).</text>
</comment>
<dbReference type="OrthoDB" id="4994at2759"/>
<dbReference type="NCBIfam" id="TIGR00694">
    <property type="entry name" value="thiM"/>
    <property type="match status" value="1"/>
</dbReference>
<dbReference type="AlphaFoldDB" id="A0A1Y1WN28"/>
<dbReference type="EMBL" id="MCFD01000001">
    <property type="protein sequence ID" value="ORX74951.1"/>
    <property type="molecule type" value="Genomic_DNA"/>
</dbReference>
<dbReference type="InterPro" id="IPR013785">
    <property type="entry name" value="Aldolase_TIM"/>
</dbReference>
<proteinExistence type="inferred from homology"/>
<dbReference type="PANTHER" id="PTHR20857:SF23">
    <property type="entry name" value="THIAMINE BIOSYNTHETIC BIFUNCTIONAL ENZYME"/>
    <property type="match status" value="1"/>
</dbReference>
<dbReference type="Proteomes" id="UP000193922">
    <property type="component" value="Unassembled WGS sequence"/>
</dbReference>
<dbReference type="STRING" id="61395.A0A1Y1WN28"/>
<dbReference type="InterPro" id="IPR036206">
    <property type="entry name" value="ThiamineP_synth_sf"/>
</dbReference>
<comment type="similarity">
    <text evidence="16">In the C-terminal section; belongs to the Thz kinase family.</text>
</comment>
<dbReference type="FunFam" id="3.20.20.70:FF:000104">
    <property type="entry name" value="Thiamine biosynthetic bifunctional enzyme"/>
    <property type="match status" value="1"/>
</dbReference>
<keyword evidence="11" id="KW-0460">Magnesium</keyword>
<dbReference type="UniPathway" id="UPA00060">
    <property type="reaction ID" value="UER00139"/>
</dbReference>
<dbReference type="RefSeq" id="XP_040748162.1">
    <property type="nucleotide sequence ID" value="XM_040885182.1"/>
</dbReference>
<evidence type="ECO:0000313" key="19">
    <source>
        <dbReference type="EMBL" id="ORX74951.1"/>
    </source>
</evidence>
<evidence type="ECO:0000256" key="16">
    <source>
        <dbReference type="ARBA" id="ARBA00061146"/>
    </source>
</evidence>
<comment type="catalytic activity">
    <reaction evidence="13">
        <text>4-methyl-5-(2-phosphooxyethyl)-thiazole + 4-amino-2-methyl-5-(diphosphooxymethyl)pyrimidine + H(+) = thiamine phosphate + diphosphate</text>
        <dbReference type="Rhea" id="RHEA:22328"/>
        <dbReference type="ChEBI" id="CHEBI:15378"/>
        <dbReference type="ChEBI" id="CHEBI:33019"/>
        <dbReference type="ChEBI" id="CHEBI:37575"/>
        <dbReference type="ChEBI" id="CHEBI:57841"/>
        <dbReference type="ChEBI" id="CHEBI:58296"/>
        <dbReference type="EC" id="2.5.1.3"/>
    </reaction>
</comment>
<comment type="caution">
    <text evidence="19">The sequence shown here is derived from an EMBL/GenBank/DDBJ whole genome shotgun (WGS) entry which is preliminary data.</text>
</comment>
<dbReference type="PRINTS" id="PR01099">
    <property type="entry name" value="HYETHTZKNASE"/>
</dbReference>
<evidence type="ECO:0000256" key="7">
    <source>
        <dbReference type="ARBA" id="ARBA00022723"/>
    </source>
</evidence>
<evidence type="ECO:0000256" key="17">
    <source>
        <dbReference type="ARBA" id="ARBA00061283"/>
    </source>
</evidence>
<name>A0A1Y1WN28_9FUNG</name>
<evidence type="ECO:0000256" key="15">
    <source>
        <dbReference type="ARBA" id="ARBA00047883"/>
    </source>
</evidence>
<feature type="domain" description="Thiamine phosphate synthase/TenI" evidence="18">
    <location>
        <begin position="9"/>
        <end position="206"/>
    </location>
</feature>
<dbReference type="PANTHER" id="PTHR20857">
    <property type="entry name" value="THIAMINE-PHOSPHATE PYROPHOSPHORYLASE"/>
    <property type="match status" value="1"/>
</dbReference>
<comment type="cofactor">
    <cofactor evidence="2">
        <name>Mg(2+)</name>
        <dbReference type="ChEBI" id="CHEBI:18420"/>
    </cofactor>
</comment>
<evidence type="ECO:0000259" key="18">
    <source>
        <dbReference type="Pfam" id="PF02581"/>
    </source>
</evidence>
<keyword evidence="6" id="KW-0808">Transferase</keyword>
<dbReference type="NCBIfam" id="NF006830">
    <property type="entry name" value="PRK09355.1"/>
    <property type="match status" value="1"/>
</dbReference>
<comment type="similarity">
    <text evidence="17">In the N-terminal section; belongs to the thiamine-phosphate synthase family.</text>
</comment>
<dbReference type="GO" id="GO:0009228">
    <property type="term" value="P:thiamine biosynthetic process"/>
    <property type="evidence" value="ECO:0007669"/>
    <property type="project" value="UniProtKB-KW"/>
</dbReference>
<evidence type="ECO:0000256" key="12">
    <source>
        <dbReference type="ARBA" id="ARBA00022977"/>
    </source>
</evidence>
<dbReference type="InterPro" id="IPR029056">
    <property type="entry name" value="Ribokinase-like"/>
</dbReference>
<comment type="catalytic activity">
    <reaction evidence="1">
        <text>5-(2-hydroxyethyl)-4-methylthiazole + ATP = 4-methyl-5-(2-phosphooxyethyl)-thiazole + ADP + H(+)</text>
        <dbReference type="Rhea" id="RHEA:24212"/>
        <dbReference type="ChEBI" id="CHEBI:15378"/>
        <dbReference type="ChEBI" id="CHEBI:17957"/>
        <dbReference type="ChEBI" id="CHEBI:30616"/>
        <dbReference type="ChEBI" id="CHEBI:58296"/>
        <dbReference type="ChEBI" id="CHEBI:456216"/>
        <dbReference type="EC" id="2.7.1.50"/>
    </reaction>
</comment>
<evidence type="ECO:0000256" key="11">
    <source>
        <dbReference type="ARBA" id="ARBA00022842"/>
    </source>
</evidence>
<comment type="pathway">
    <text evidence="5">Cofactor biosynthesis; thiamine diphosphate biosynthesis; thiamine phosphate from 4-amino-2-methyl-5-diphosphomethylpyrimidine and 4-methyl-5-(2-phosphoethyl)-thiazole: step 1/1.</text>
</comment>
<dbReference type="InterPro" id="IPR000417">
    <property type="entry name" value="Hyethyz_kinase"/>
</dbReference>
<keyword evidence="12" id="KW-0784">Thiamine biosynthesis</keyword>
<dbReference type="NCBIfam" id="TIGR00693">
    <property type="entry name" value="thiE"/>
    <property type="match status" value="1"/>
</dbReference>
<dbReference type="CDD" id="cd01170">
    <property type="entry name" value="THZ_kinase"/>
    <property type="match status" value="1"/>
</dbReference>
<reference evidence="19 20" key="1">
    <citation type="submission" date="2016-07" db="EMBL/GenBank/DDBJ databases">
        <title>Pervasive Adenine N6-methylation of Active Genes in Fungi.</title>
        <authorList>
            <consortium name="DOE Joint Genome Institute"/>
            <person name="Mondo S.J."/>
            <person name="Dannebaum R.O."/>
            <person name="Kuo R.C."/>
            <person name="Labutti K."/>
            <person name="Haridas S."/>
            <person name="Kuo A."/>
            <person name="Salamov A."/>
            <person name="Ahrendt S.R."/>
            <person name="Lipzen A."/>
            <person name="Sullivan W."/>
            <person name="Andreopoulos W.B."/>
            <person name="Clum A."/>
            <person name="Lindquist E."/>
            <person name="Daum C."/>
            <person name="Ramamoorthy G.K."/>
            <person name="Gryganskyi A."/>
            <person name="Culley D."/>
            <person name="Magnuson J.K."/>
            <person name="James T.Y."/>
            <person name="O'Malley M.A."/>
            <person name="Stajich J.E."/>
            <person name="Spatafora J.W."/>
            <person name="Visel A."/>
            <person name="Grigoriev I.V."/>
        </authorList>
    </citation>
    <scope>NUCLEOTIDE SEQUENCE [LARGE SCALE GENOMIC DNA]</scope>
    <source>
        <strain evidence="19 20">ATCC 12442</strain>
    </source>
</reference>
<evidence type="ECO:0000256" key="3">
    <source>
        <dbReference type="ARBA" id="ARBA00003814"/>
    </source>
</evidence>
<comment type="catalytic activity">
    <reaction evidence="15">
        <text>2-[(2R,5Z)-2-carboxy-4-methylthiazol-5(2H)-ylidene]ethyl phosphate + 4-amino-2-methyl-5-(diphosphooxymethyl)pyrimidine + 2 H(+) = thiamine phosphate + CO2 + diphosphate</text>
        <dbReference type="Rhea" id="RHEA:47844"/>
        <dbReference type="ChEBI" id="CHEBI:15378"/>
        <dbReference type="ChEBI" id="CHEBI:16526"/>
        <dbReference type="ChEBI" id="CHEBI:33019"/>
        <dbReference type="ChEBI" id="CHEBI:37575"/>
        <dbReference type="ChEBI" id="CHEBI:57841"/>
        <dbReference type="ChEBI" id="CHEBI:62899"/>
        <dbReference type="EC" id="2.5.1.3"/>
    </reaction>
</comment>
<evidence type="ECO:0000256" key="5">
    <source>
        <dbReference type="ARBA" id="ARBA00005165"/>
    </source>
</evidence>
<protein>
    <submittedName>
        <fullName evidence="19">TMP-TENI-domain-containing protein</fullName>
    </submittedName>
</protein>
<keyword evidence="10" id="KW-0067">ATP-binding</keyword>
<dbReference type="SUPFAM" id="SSF51391">
    <property type="entry name" value="Thiamin phosphate synthase"/>
    <property type="match status" value="1"/>
</dbReference>
<dbReference type="GO" id="GO:0009229">
    <property type="term" value="P:thiamine diphosphate biosynthetic process"/>
    <property type="evidence" value="ECO:0007669"/>
    <property type="project" value="UniProtKB-UniPathway"/>
</dbReference>
<dbReference type="GO" id="GO:0005524">
    <property type="term" value="F:ATP binding"/>
    <property type="evidence" value="ECO:0007669"/>
    <property type="project" value="UniProtKB-KW"/>
</dbReference>
<dbReference type="HAMAP" id="MF_00228">
    <property type="entry name" value="Thz_kinase"/>
    <property type="match status" value="1"/>
</dbReference>
<evidence type="ECO:0000256" key="14">
    <source>
        <dbReference type="ARBA" id="ARBA00047851"/>
    </source>
</evidence>
<accession>A0A1Y1WN28</accession>
<evidence type="ECO:0000313" key="20">
    <source>
        <dbReference type="Proteomes" id="UP000193922"/>
    </source>
</evidence>
<dbReference type="Gene3D" id="3.40.1190.20">
    <property type="match status" value="1"/>
</dbReference>
<dbReference type="InterPro" id="IPR022998">
    <property type="entry name" value="ThiamineP_synth_TenI"/>
</dbReference>
<evidence type="ECO:0000256" key="4">
    <source>
        <dbReference type="ARBA" id="ARBA00004868"/>
    </source>
</evidence>
<dbReference type="HAMAP" id="MF_00097">
    <property type="entry name" value="TMP_synthase"/>
    <property type="match status" value="1"/>
</dbReference>